<feature type="domain" description="V-ATPase proteolipid subunit C-like" evidence="7">
    <location>
        <begin position="369"/>
        <end position="403"/>
    </location>
</feature>
<accession>A0A9P1G5F7</accession>
<keyword evidence="3" id="KW-0812">Transmembrane</keyword>
<dbReference type="GO" id="GO:0045259">
    <property type="term" value="C:proton-transporting ATP synthase complex"/>
    <property type="evidence" value="ECO:0007669"/>
    <property type="project" value="InterPro"/>
</dbReference>
<evidence type="ECO:0000256" key="1">
    <source>
        <dbReference type="ARBA" id="ARBA00004141"/>
    </source>
</evidence>
<dbReference type="SUPFAM" id="SSF51735">
    <property type="entry name" value="NAD(P)-binding Rossmann-fold domains"/>
    <property type="match status" value="1"/>
</dbReference>
<evidence type="ECO:0000256" key="2">
    <source>
        <dbReference type="ARBA" id="ARBA00006704"/>
    </source>
</evidence>
<dbReference type="PRINTS" id="PR00124">
    <property type="entry name" value="ATPASEC"/>
</dbReference>
<keyword evidence="4" id="KW-1133">Transmembrane helix</keyword>
<comment type="similarity">
    <text evidence="6">Belongs to the saccharopine dehydrogenase family.</text>
</comment>
<dbReference type="InterPro" id="IPR038662">
    <property type="entry name" value="ATP_synth_F0_csu_sf"/>
</dbReference>
<evidence type="ECO:0000256" key="3">
    <source>
        <dbReference type="ARBA" id="ARBA00022692"/>
    </source>
</evidence>
<comment type="subcellular location">
    <subcellularLocation>
        <location evidence="1">Membrane</location>
        <topology evidence="1">Multi-pass membrane protein</topology>
    </subcellularLocation>
</comment>
<evidence type="ECO:0000313" key="9">
    <source>
        <dbReference type="EMBL" id="CAI4001659.1"/>
    </source>
</evidence>
<dbReference type="GO" id="GO:0015986">
    <property type="term" value="P:proton motive force-driven ATP synthesis"/>
    <property type="evidence" value="ECO:0007669"/>
    <property type="project" value="InterPro"/>
</dbReference>
<dbReference type="CDD" id="cd18121">
    <property type="entry name" value="ATP-synt_Fo_c"/>
    <property type="match status" value="1"/>
</dbReference>
<evidence type="ECO:0000259" key="7">
    <source>
        <dbReference type="Pfam" id="PF00137"/>
    </source>
</evidence>
<sequence length="407" mass="42280">MVEHLDALIASKQVQVHTWALVGRNRQRLEAVAAQCRAAPAILLAEGDLEKVTQQATVVISAAGPYAVCGEAVVRACVSSKTHYVDVAGETVWMHDMLQRMGSQIDLFFRCYHEEAKSKGVVLVNACAQVCAIDDINCYLLAQRLGPLKHFREYFFSYGGTTGGTFLAGALNMEGMTNERFQVFTDPFSLGGRPVAGATPEDQDCSAATQDPVYPALWLFPAYNGHTGGRILRRSGHLFQQNSGGPSYGSKPCVLIRDAVTNRKQAEAAAAAMAPPKSAEAAKAAADFSDTGAIDFCGSAAMAAPRSLLLTAAVLCSAGFCAFVAAPRPAAAAHPQVSAQTAAVSAMALVTPQAAHAADGVWIPALSAIGAGFAIGLAAIGSGVGQGIASGRCIDGISRQPEVGVIA</sequence>
<dbReference type="AlphaFoldDB" id="A0A9P1G5F7"/>
<dbReference type="InterPro" id="IPR002379">
    <property type="entry name" value="ATPase_proteolipid_c-like_dom"/>
</dbReference>
<dbReference type="SUPFAM" id="SSF81333">
    <property type="entry name" value="F1F0 ATP synthase subunit C"/>
    <property type="match status" value="1"/>
</dbReference>
<keyword evidence="11" id="KW-1185">Reference proteome</keyword>
<organism evidence="9">
    <name type="scientific">Cladocopium goreaui</name>
    <dbReference type="NCBI Taxonomy" id="2562237"/>
    <lineage>
        <taxon>Eukaryota</taxon>
        <taxon>Sar</taxon>
        <taxon>Alveolata</taxon>
        <taxon>Dinophyceae</taxon>
        <taxon>Suessiales</taxon>
        <taxon>Symbiodiniaceae</taxon>
        <taxon>Cladocopium</taxon>
    </lineage>
</organism>
<dbReference type="GO" id="GO:0033177">
    <property type="term" value="C:proton-transporting two-sector ATPase complex, proton-transporting domain"/>
    <property type="evidence" value="ECO:0007669"/>
    <property type="project" value="InterPro"/>
</dbReference>
<dbReference type="GO" id="GO:0005886">
    <property type="term" value="C:plasma membrane"/>
    <property type="evidence" value="ECO:0007669"/>
    <property type="project" value="TreeGrafter"/>
</dbReference>
<evidence type="ECO:0000259" key="8">
    <source>
        <dbReference type="Pfam" id="PF03435"/>
    </source>
</evidence>
<dbReference type="InterPro" id="IPR035921">
    <property type="entry name" value="F/V-ATP_Csub_sf"/>
</dbReference>
<dbReference type="PANTHER" id="PTHR12286">
    <property type="entry name" value="SACCHAROPINE DEHYDROGENASE-LIKE OXIDOREDUCTASE"/>
    <property type="match status" value="1"/>
</dbReference>
<reference evidence="9" key="1">
    <citation type="submission" date="2022-10" db="EMBL/GenBank/DDBJ databases">
        <authorList>
            <person name="Chen Y."/>
            <person name="Dougan E. K."/>
            <person name="Chan C."/>
            <person name="Rhodes N."/>
            <person name="Thang M."/>
        </authorList>
    </citation>
    <scope>NUCLEOTIDE SEQUENCE</scope>
</reference>
<dbReference type="GO" id="GO:0015078">
    <property type="term" value="F:proton transmembrane transporter activity"/>
    <property type="evidence" value="ECO:0007669"/>
    <property type="project" value="InterPro"/>
</dbReference>
<comment type="caution">
    <text evidence="9">The sequence shown here is derived from an EMBL/GenBank/DDBJ whole genome shotgun (WGS) entry which is preliminary data.</text>
</comment>
<dbReference type="Gene3D" id="1.20.20.10">
    <property type="entry name" value="F1F0 ATP synthase subunit C"/>
    <property type="match status" value="1"/>
</dbReference>
<dbReference type="Proteomes" id="UP001152797">
    <property type="component" value="Unassembled WGS sequence"/>
</dbReference>
<evidence type="ECO:0000256" key="4">
    <source>
        <dbReference type="ARBA" id="ARBA00022989"/>
    </source>
</evidence>
<dbReference type="InterPro" id="IPR036291">
    <property type="entry name" value="NAD(P)-bd_dom_sf"/>
</dbReference>
<protein>
    <submittedName>
        <fullName evidence="10">Trans-acting enoyl reductase</fullName>
    </submittedName>
</protein>
<keyword evidence="5" id="KW-0472">Membrane</keyword>
<feature type="domain" description="Saccharopine dehydrogenase NADP binding" evidence="8">
    <location>
        <begin position="12"/>
        <end position="124"/>
    </location>
</feature>
<dbReference type="InterPro" id="IPR000454">
    <property type="entry name" value="ATP_synth_F0_csu"/>
</dbReference>
<name>A0A9P1G5F7_9DINO</name>
<dbReference type="InterPro" id="IPR051276">
    <property type="entry name" value="Saccharopine_DH-like_oxidrdct"/>
</dbReference>
<comment type="similarity">
    <text evidence="2">Belongs to the ATPase C chain family.</text>
</comment>
<dbReference type="Pfam" id="PF00137">
    <property type="entry name" value="ATP-synt_C"/>
    <property type="match status" value="1"/>
</dbReference>
<dbReference type="EMBL" id="CAMXCT020002978">
    <property type="protein sequence ID" value="CAL1155034.1"/>
    <property type="molecule type" value="Genomic_DNA"/>
</dbReference>
<evidence type="ECO:0000256" key="5">
    <source>
        <dbReference type="ARBA" id="ARBA00023136"/>
    </source>
</evidence>
<dbReference type="OrthoDB" id="10268090at2759"/>
<gene>
    <name evidence="9" type="ORF">C1SCF055_LOCUS27685</name>
</gene>
<dbReference type="PANTHER" id="PTHR12286:SF5">
    <property type="entry name" value="SACCHAROPINE DEHYDROGENASE-LIKE OXIDOREDUCTASE"/>
    <property type="match status" value="1"/>
</dbReference>
<dbReference type="Gene3D" id="3.40.50.720">
    <property type="entry name" value="NAD(P)-binding Rossmann-like Domain"/>
    <property type="match status" value="1"/>
</dbReference>
<evidence type="ECO:0000256" key="6">
    <source>
        <dbReference type="ARBA" id="ARBA00038048"/>
    </source>
</evidence>
<dbReference type="Pfam" id="PF03435">
    <property type="entry name" value="Sacchrp_dh_NADP"/>
    <property type="match status" value="1"/>
</dbReference>
<dbReference type="GO" id="GO:0009247">
    <property type="term" value="P:glycolipid biosynthetic process"/>
    <property type="evidence" value="ECO:0007669"/>
    <property type="project" value="TreeGrafter"/>
</dbReference>
<evidence type="ECO:0000313" key="10">
    <source>
        <dbReference type="EMBL" id="CAL4788971.1"/>
    </source>
</evidence>
<proteinExistence type="inferred from homology"/>
<dbReference type="EMBL" id="CAMXCT010002978">
    <property type="protein sequence ID" value="CAI4001659.1"/>
    <property type="molecule type" value="Genomic_DNA"/>
</dbReference>
<dbReference type="EMBL" id="CAMXCT030002978">
    <property type="protein sequence ID" value="CAL4788971.1"/>
    <property type="molecule type" value="Genomic_DNA"/>
</dbReference>
<dbReference type="InterPro" id="IPR005097">
    <property type="entry name" value="Sacchrp_dh_NADP-bd"/>
</dbReference>
<reference evidence="10 11" key="2">
    <citation type="submission" date="2024-05" db="EMBL/GenBank/DDBJ databases">
        <authorList>
            <person name="Chen Y."/>
            <person name="Shah S."/>
            <person name="Dougan E. K."/>
            <person name="Thang M."/>
            <person name="Chan C."/>
        </authorList>
    </citation>
    <scope>NUCLEOTIDE SEQUENCE [LARGE SCALE GENOMIC DNA]</scope>
</reference>
<evidence type="ECO:0000313" key="11">
    <source>
        <dbReference type="Proteomes" id="UP001152797"/>
    </source>
</evidence>